<dbReference type="Gene3D" id="2.40.50.140">
    <property type="entry name" value="Nucleic acid-binding proteins"/>
    <property type="match status" value="1"/>
</dbReference>
<gene>
    <name evidence="2" type="ORF">SARC_03614</name>
</gene>
<feature type="domain" description="Translation initiation factor 5A C-terminal" evidence="1">
    <location>
        <begin position="79"/>
        <end position="154"/>
    </location>
</feature>
<organism evidence="2 3">
    <name type="scientific">Sphaeroforma arctica JP610</name>
    <dbReference type="NCBI Taxonomy" id="667725"/>
    <lineage>
        <taxon>Eukaryota</taxon>
        <taxon>Ichthyosporea</taxon>
        <taxon>Ichthyophonida</taxon>
        <taxon>Sphaeroforma</taxon>
    </lineage>
</organism>
<sequence>MSGDEDYFDLPVQALSLTGKGAPKYIMLCEMPVKLSEARLKKKATNKGNDRVELKGLHIWTQKKYEDTLRGDTQVAVLNTSTSDFTVIDVDEREASVSLMDAHGDTKDDVDMSKEENGTWTSISAELIERFGKGEELVCTVFSAMGKDVVVGVKAEEAEG</sequence>
<proteinExistence type="predicted"/>
<evidence type="ECO:0000313" key="3">
    <source>
        <dbReference type="Proteomes" id="UP000054560"/>
    </source>
</evidence>
<dbReference type="PANTHER" id="PTHR11673">
    <property type="entry name" value="TRANSLATION INITIATION FACTOR 5A FAMILY MEMBER"/>
    <property type="match status" value="1"/>
</dbReference>
<dbReference type="InterPro" id="IPR001884">
    <property type="entry name" value="IF5A-like"/>
</dbReference>
<dbReference type="GO" id="GO:0045905">
    <property type="term" value="P:positive regulation of translational termination"/>
    <property type="evidence" value="ECO:0007669"/>
    <property type="project" value="InterPro"/>
</dbReference>
<dbReference type="SUPFAM" id="SSF50249">
    <property type="entry name" value="Nucleic acid-binding proteins"/>
    <property type="match status" value="1"/>
</dbReference>
<keyword evidence="3" id="KW-1185">Reference proteome</keyword>
<dbReference type="STRING" id="667725.A0A0L0G7G5"/>
<dbReference type="GO" id="GO:0003746">
    <property type="term" value="F:translation elongation factor activity"/>
    <property type="evidence" value="ECO:0007669"/>
    <property type="project" value="InterPro"/>
</dbReference>
<dbReference type="EMBL" id="KQ241783">
    <property type="protein sequence ID" value="KNC84158.1"/>
    <property type="molecule type" value="Genomic_DNA"/>
</dbReference>
<dbReference type="AlphaFoldDB" id="A0A0L0G7G5"/>
<dbReference type="OrthoDB" id="436535at2759"/>
<protein>
    <recommendedName>
        <fullName evidence="1">Translation initiation factor 5A C-terminal domain-containing protein</fullName>
    </recommendedName>
</protein>
<dbReference type="GeneID" id="25904118"/>
<dbReference type="SMART" id="SM01376">
    <property type="entry name" value="eIF-5a"/>
    <property type="match status" value="1"/>
</dbReference>
<dbReference type="RefSeq" id="XP_014158060.1">
    <property type="nucleotide sequence ID" value="XM_014302585.1"/>
</dbReference>
<evidence type="ECO:0000259" key="1">
    <source>
        <dbReference type="SMART" id="SM01376"/>
    </source>
</evidence>
<dbReference type="InterPro" id="IPR012340">
    <property type="entry name" value="NA-bd_OB-fold"/>
</dbReference>
<name>A0A0L0G7G5_9EUKA</name>
<dbReference type="GO" id="GO:0003723">
    <property type="term" value="F:RNA binding"/>
    <property type="evidence" value="ECO:0007669"/>
    <property type="project" value="InterPro"/>
</dbReference>
<dbReference type="InterPro" id="IPR020189">
    <property type="entry name" value="IF5A_C"/>
</dbReference>
<dbReference type="Pfam" id="PF01287">
    <property type="entry name" value="eIF-5a"/>
    <property type="match status" value="1"/>
</dbReference>
<reference evidence="2 3" key="1">
    <citation type="submission" date="2011-02" db="EMBL/GenBank/DDBJ databases">
        <title>The Genome Sequence of Sphaeroforma arctica JP610.</title>
        <authorList>
            <consortium name="The Broad Institute Genome Sequencing Platform"/>
            <person name="Russ C."/>
            <person name="Cuomo C."/>
            <person name="Young S.K."/>
            <person name="Zeng Q."/>
            <person name="Gargeya S."/>
            <person name="Alvarado L."/>
            <person name="Berlin A."/>
            <person name="Chapman S.B."/>
            <person name="Chen Z."/>
            <person name="Freedman E."/>
            <person name="Gellesch M."/>
            <person name="Goldberg J."/>
            <person name="Griggs A."/>
            <person name="Gujja S."/>
            <person name="Heilman E."/>
            <person name="Heiman D."/>
            <person name="Howarth C."/>
            <person name="Mehta T."/>
            <person name="Neiman D."/>
            <person name="Pearson M."/>
            <person name="Roberts A."/>
            <person name="Saif S."/>
            <person name="Shea T."/>
            <person name="Shenoy N."/>
            <person name="Sisk P."/>
            <person name="Stolte C."/>
            <person name="Sykes S."/>
            <person name="White J."/>
            <person name="Yandava C."/>
            <person name="Burger G."/>
            <person name="Gray M.W."/>
            <person name="Holland P.W.H."/>
            <person name="King N."/>
            <person name="Lang F.B.F."/>
            <person name="Roger A.J."/>
            <person name="Ruiz-Trillo I."/>
            <person name="Haas B."/>
            <person name="Nusbaum C."/>
            <person name="Birren B."/>
        </authorList>
    </citation>
    <scope>NUCLEOTIDE SEQUENCE [LARGE SCALE GENOMIC DNA]</scope>
    <source>
        <strain evidence="2 3">JP610</strain>
    </source>
</reference>
<evidence type="ECO:0000313" key="2">
    <source>
        <dbReference type="EMBL" id="KNC84158.1"/>
    </source>
</evidence>
<accession>A0A0L0G7G5</accession>
<dbReference type="GO" id="GO:0045901">
    <property type="term" value="P:positive regulation of translational elongation"/>
    <property type="evidence" value="ECO:0007669"/>
    <property type="project" value="InterPro"/>
</dbReference>
<dbReference type="Proteomes" id="UP000054560">
    <property type="component" value="Unassembled WGS sequence"/>
</dbReference>
<dbReference type="eggNOG" id="KOG3271">
    <property type="taxonomic scope" value="Eukaryota"/>
</dbReference>
<dbReference type="GO" id="GO:0043022">
    <property type="term" value="F:ribosome binding"/>
    <property type="evidence" value="ECO:0007669"/>
    <property type="project" value="InterPro"/>
</dbReference>